<accession>A0A8B8FRU4</accession>
<keyword evidence="1" id="KW-1185">Reference proteome</keyword>
<dbReference type="Proteomes" id="UP000694846">
    <property type="component" value="Unplaced"/>
</dbReference>
<dbReference type="OrthoDB" id="6606759at2759"/>
<evidence type="ECO:0000313" key="1">
    <source>
        <dbReference type="Proteomes" id="UP000694846"/>
    </source>
</evidence>
<dbReference type="GeneID" id="112685734"/>
<dbReference type="RefSeq" id="XP_025413487.1">
    <property type="nucleotide sequence ID" value="XM_025557702.1"/>
</dbReference>
<sequence length="161" mass="18326">MEQTSCVINECTLGLSQAAKGVLPINDALKKQIKRKRNLVHSAPPAPLDLLSLEILQTYLHEERFQEQFFLVDSGKEIHRILTFGRLSALNILQRSKTWFVDDTFNIRPSLFAQVYIILAEDLGGMHPVIYALLPNKKSETYSKFLKMLKNLNPELSPCSI</sequence>
<gene>
    <name evidence="2" type="primary">LOC112685734</name>
</gene>
<proteinExistence type="predicted"/>
<name>A0A8B8FRU4_9HEMI</name>
<organism evidence="1 2">
    <name type="scientific">Sipha flava</name>
    <name type="common">yellow sugarcane aphid</name>
    <dbReference type="NCBI Taxonomy" id="143950"/>
    <lineage>
        <taxon>Eukaryota</taxon>
        <taxon>Metazoa</taxon>
        <taxon>Ecdysozoa</taxon>
        <taxon>Arthropoda</taxon>
        <taxon>Hexapoda</taxon>
        <taxon>Insecta</taxon>
        <taxon>Pterygota</taxon>
        <taxon>Neoptera</taxon>
        <taxon>Paraneoptera</taxon>
        <taxon>Hemiptera</taxon>
        <taxon>Sternorrhyncha</taxon>
        <taxon>Aphidomorpha</taxon>
        <taxon>Aphidoidea</taxon>
        <taxon>Aphididae</taxon>
        <taxon>Sipha</taxon>
    </lineage>
</organism>
<dbReference type="AlphaFoldDB" id="A0A8B8FRU4"/>
<evidence type="ECO:0000313" key="2">
    <source>
        <dbReference type="RefSeq" id="XP_025413487.1"/>
    </source>
</evidence>
<reference evidence="2" key="1">
    <citation type="submission" date="2025-08" db="UniProtKB">
        <authorList>
            <consortium name="RefSeq"/>
        </authorList>
    </citation>
    <scope>IDENTIFICATION</scope>
    <source>
        <tissue evidence="2">Whole body</tissue>
    </source>
</reference>
<protein>
    <submittedName>
        <fullName evidence="2">Uncharacterized protein LOC112685734 isoform X1</fullName>
    </submittedName>
</protein>